<accession>A0A5D2Z304</accession>
<gene>
    <name evidence="1" type="ORF">E1A91_A05G080300v1</name>
</gene>
<protein>
    <submittedName>
        <fullName evidence="1">Uncharacterized protein</fullName>
    </submittedName>
</protein>
<sequence>MGLTIGYWECGLHKIKHTSHFISFSTCIIGRFEIKKQALDSLKLTYPNQKYHYHQTLKLKSLGDSYSLS</sequence>
<keyword evidence="2" id="KW-1185">Reference proteome</keyword>
<dbReference type="AlphaFoldDB" id="A0A5D2Z304"/>
<evidence type="ECO:0000313" key="1">
    <source>
        <dbReference type="EMBL" id="TYJ33108.1"/>
    </source>
</evidence>
<reference evidence="1 2" key="1">
    <citation type="submission" date="2019-07" db="EMBL/GenBank/DDBJ databases">
        <title>WGS assembly of Gossypium mustelinum.</title>
        <authorList>
            <person name="Chen Z.J."/>
            <person name="Sreedasyam A."/>
            <person name="Ando A."/>
            <person name="Song Q."/>
            <person name="De L."/>
            <person name="Hulse-Kemp A."/>
            <person name="Ding M."/>
            <person name="Ye W."/>
            <person name="Kirkbride R."/>
            <person name="Jenkins J."/>
            <person name="Plott C."/>
            <person name="Lovell J."/>
            <person name="Lin Y.-M."/>
            <person name="Vaughn R."/>
            <person name="Liu B."/>
            <person name="Li W."/>
            <person name="Simpson S."/>
            <person name="Scheffler B."/>
            <person name="Saski C."/>
            <person name="Grover C."/>
            <person name="Hu G."/>
            <person name="Conover J."/>
            <person name="Carlson J."/>
            <person name="Shu S."/>
            <person name="Boston L."/>
            <person name="Williams M."/>
            <person name="Peterson D."/>
            <person name="Mcgee K."/>
            <person name="Jones D."/>
            <person name="Wendel J."/>
            <person name="Stelly D."/>
            <person name="Grimwood J."/>
            <person name="Schmutz J."/>
        </authorList>
    </citation>
    <scope>NUCLEOTIDE SEQUENCE [LARGE SCALE GENOMIC DNA]</scope>
    <source>
        <strain evidence="1">1408120.09</strain>
    </source>
</reference>
<evidence type="ECO:0000313" key="2">
    <source>
        <dbReference type="Proteomes" id="UP000323597"/>
    </source>
</evidence>
<dbReference type="Proteomes" id="UP000323597">
    <property type="component" value="Chromosome A05"/>
</dbReference>
<name>A0A5D2Z304_GOSMU</name>
<proteinExistence type="predicted"/>
<organism evidence="1 2">
    <name type="scientific">Gossypium mustelinum</name>
    <name type="common">Cotton</name>
    <name type="synonym">Gossypium caicoense</name>
    <dbReference type="NCBI Taxonomy" id="34275"/>
    <lineage>
        <taxon>Eukaryota</taxon>
        <taxon>Viridiplantae</taxon>
        <taxon>Streptophyta</taxon>
        <taxon>Embryophyta</taxon>
        <taxon>Tracheophyta</taxon>
        <taxon>Spermatophyta</taxon>
        <taxon>Magnoliopsida</taxon>
        <taxon>eudicotyledons</taxon>
        <taxon>Gunneridae</taxon>
        <taxon>Pentapetalae</taxon>
        <taxon>rosids</taxon>
        <taxon>malvids</taxon>
        <taxon>Malvales</taxon>
        <taxon>Malvaceae</taxon>
        <taxon>Malvoideae</taxon>
        <taxon>Gossypium</taxon>
    </lineage>
</organism>
<dbReference type="EMBL" id="CM017640">
    <property type="protein sequence ID" value="TYJ33108.1"/>
    <property type="molecule type" value="Genomic_DNA"/>
</dbReference>